<sequence>MWWWWCPVVVVGAGCVAGSRGWDDCRARESSGERKLRNAGKVTGLRPVRCRGCGVGVGTRSGREDEPRAGPRAACN</sequence>
<dbReference type="EMBL" id="JAULSN010000005">
    <property type="protein sequence ID" value="KAK3371408.1"/>
    <property type="molecule type" value="Genomic_DNA"/>
</dbReference>
<evidence type="ECO:0000256" key="2">
    <source>
        <dbReference type="SAM" id="SignalP"/>
    </source>
</evidence>
<protein>
    <recommendedName>
        <fullName evidence="5">Secreted protein</fullName>
    </recommendedName>
</protein>
<proteinExistence type="predicted"/>
<evidence type="ECO:0008006" key="5">
    <source>
        <dbReference type="Google" id="ProtNLM"/>
    </source>
</evidence>
<organism evidence="3 4">
    <name type="scientific">Lasiosphaeria ovina</name>
    <dbReference type="NCBI Taxonomy" id="92902"/>
    <lineage>
        <taxon>Eukaryota</taxon>
        <taxon>Fungi</taxon>
        <taxon>Dikarya</taxon>
        <taxon>Ascomycota</taxon>
        <taxon>Pezizomycotina</taxon>
        <taxon>Sordariomycetes</taxon>
        <taxon>Sordariomycetidae</taxon>
        <taxon>Sordariales</taxon>
        <taxon>Lasiosphaeriaceae</taxon>
        <taxon>Lasiosphaeria</taxon>
    </lineage>
</organism>
<feature type="chain" id="PRO_5042083567" description="Secreted protein" evidence="2">
    <location>
        <begin position="22"/>
        <end position="76"/>
    </location>
</feature>
<accession>A0AAE0K789</accession>
<comment type="caution">
    <text evidence="3">The sequence shown here is derived from an EMBL/GenBank/DDBJ whole genome shotgun (WGS) entry which is preliminary data.</text>
</comment>
<keyword evidence="4" id="KW-1185">Reference proteome</keyword>
<reference evidence="3" key="1">
    <citation type="journal article" date="2023" name="Mol. Phylogenet. Evol.">
        <title>Genome-scale phylogeny and comparative genomics of the fungal order Sordariales.</title>
        <authorList>
            <person name="Hensen N."/>
            <person name="Bonometti L."/>
            <person name="Westerberg I."/>
            <person name="Brannstrom I.O."/>
            <person name="Guillou S."/>
            <person name="Cros-Aarteil S."/>
            <person name="Calhoun S."/>
            <person name="Haridas S."/>
            <person name="Kuo A."/>
            <person name="Mondo S."/>
            <person name="Pangilinan J."/>
            <person name="Riley R."/>
            <person name="LaButti K."/>
            <person name="Andreopoulos B."/>
            <person name="Lipzen A."/>
            <person name="Chen C."/>
            <person name="Yan M."/>
            <person name="Daum C."/>
            <person name="Ng V."/>
            <person name="Clum A."/>
            <person name="Steindorff A."/>
            <person name="Ohm R.A."/>
            <person name="Martin F."/>
            <person name="Silar P."/>
            <person name="Natvig D.O."/>
            <person name="Lalanne C."/>
            <person name="Gautier V."/>
            <person name="Ament-Velasquez S.L."/>
            <person name="Kruys A."/>
            <person name="Hutchinson M.I."/>
            <person name="Powell A.J."/>
            <person name="Barry K."/>
            <person name="Miller A.N."/>
            <person name="Grigoriev I.V."/>
            <person name="Debuchy R."/>
            <person name="Gladieux P."/>
            <person name="Hiltunen Thoren M."/>
            <person name="Johannesson H."/>
        </authorList>
    </citation>
    <scope>NUCLEOTIDE SEQUENCE</scope>
    <source>
        <strain evidence="3">CBS 958.72</strain>
    </source>
</reference>
<name>A0AAE0K789_9PEZI</name>
<gene>
    <name evidence="3" type="ORF">B0T24DRAFT_318909</name>
</gene>
<evidence type="ECO:0000313" key="3">
    <source>
        <dbReference type="EMBL" id="KAK3371408.1"/>
    </source>
</evidence>
<dbReference type="Proteomes" id="UP001287356">
    <property type="component" value="Unassembled WGS sequence"/>
</dbReference>
<feature type="region of interest" description="Disordered" evidence="1">
    <location>
        <begin position="57"/>
        <end position="76"/>
    </location>
</feature>
<dbReference type="AlphaFoldDB" id="A0AAE0K789"/>
<reference evidence="3" key="2">
    <citation type="submission" date="2023-06" db="EMBL/GenBank/DDBJ databases">
        <authorList>
            <consortium name="Lawrence Berkeley National Laboratory"/>
            <person name="Haridas S."/>
            <person name="Hensen N."/>
            <person name="Bonometti L."/>
            <person name="Westerberg I."/>
            <person name="Brannstrom I.O."/>
            <person name="Guillou S."/>
            <person name="Cros-Aarteil S."/>
            <person name="Calhoun S."/>
            <person name="Kuo A."/>
            <person name="Mondo S."/>
            <person name="Pangilinan J."/>
            <person name="Riley R."/>
            <person name="Labutti K."/>
            <person name="Andreopoulos B."/>
            <person name="Lipzen A."/>
            <person name="Chen C."/>
            <person name="Yanf M."/>
            <person name="Daum C."/>
            <person name="Ng V."/>
            <person name="Clum A."/>
            <person name="Steindorff A."/>
            <person name="Ohm R."/>
            <person name="Martin F."/>
            <person name="Silar P."/>
            <person name="Natvig D."/>
            <person name="Lalanne C."/>
            <person name="Gautier V."/>
            <person name="Ament-Velasquez S.L."/>
            <person name="Kruys A."/>
            <person name="Hutchinson M.I."/>
            <person name="Powell A.J."/>
            <person name="Barry K."/>
            <person name="Miller A.N."/>
            <person name="Grigoriev I.V."/>
            <person name="Debuchy R."/>
            <person name="Gladieux P."/>
            <person name="Thoren M.H."/>
            <person name="Johannesson H."/>
        </authorList>
    </citation>
    <scope>NUCLEOTIDE SEQUENCE</scope>
    <source>
        <strain evidence="3">CBS 958.72</strain>
    </source>
</reference>
<evidence type="ECO:0000313" key="4">
    <source>
        <dbReference type="Proteomes" id="UP001287356"/>
    </source>
</evidence>
<evidence type="ECO:0000256" key="1">
    <source>
        <dbReference type="SAM" id="MobiDB-lite"/>
    </source>
</evidence>
<feature type="signal peptide" evidence="2">
    <location>
        <begin position="1"/>
        <end position="21"/>
    </location>
</feature>
<keyword evidence="2" id="KW-0732">Signal</keyword>